<evidence type="ECO:0000313" key="14">
    <source>
        <dbReference type="Proteomes" id="UP001301350"/>
    </source>
</evidence>
<reference evidence="13 14" key="1">
    <citation type="submission" date="2022-07" db="EMBL/GenBank/DDBJ databases">
        <title>Genome-wide signatures of adaptation to extreme environments.</title>
        <authorList>
            <person name="Cho C.H."/>
            <person name="Yoon H.S."/>
        </authorList>
    </citation>
    <scope>NUCLEOTIDE SEQUENCE [LARGE SCALE GENOMIC DNA]</scope>
    <source>
        <strain evidence="13 14">DBV 063 E5</strain>
    </source>
</reference>
<evidence type="ECO:0000256" key="6">
    <source>
        <dbReference type="ARBA" id="ARBA00022946"/>
    </source>
</evidence>
<dbReference type="FunFam" id="2.40.30.10:FF:000008">
    <property type="entry name" value="Translation initiation factor IF-2"/>
    <property type="match status" value="1"/>
</dbReference>
<comment type="similarity">
    <text evidence="2">Belongs to the TRAFAC class translation factor GTPase superfamily. Classic translation factor GTPase family. IF-2 subfamily.</text>
</comment>
<dbReference type="Pfam" id="PF00009">
    <property type="entry name" value="GTP_EFTU"/>
    <property type="match status" value="1"/>
</dbReference>
<dbReference type="InterPro" id="IPR005225">
    <property type="entry name" value="Small_GTP-bd"/>
</dbReference>
<dbReference type="CDD" id="cd03692">
    <property type="entry name" value="mtIF2_IVc"/>
    <property type="match status" value="1"/>
</dbReference>
<keyword evidence="7" id="KW-0496">Mitochondrion</keyword>
<dbReference type="InterPro" id="IPR023115">
    <property type="entry name" value="TIF_IF2_dom3"/>
</dbReference>
<dbReference type="GO" id="GO:0005739">
    <property type="term" value="C:mitochondrion"/>
    <property type="evidence" value="ECO:0007669"/>
    <property type="project" value="UniProtKB-SubCell"/>
</dbReference>
<dbReference type="GO" id="GO:0005525">
    <property type="term" value="F:GTP binding"/>
    <property type="evidence" value="ECO:0007669"/>
    <property type="project" value="UniProtKB-KW"/>
</dbReference>
<evidence type="ECO:0000256" key="4">
    <source>
        <dbReference type="ARBA" id="ARBA00022741"/>
    </source>
</evidence>
<evidence type="ECO:0000256" key="5">
    <source>
        <dbReference type="ARBA" id="ARBA00022917"/>
    </source>
</evidence>
<comment type="caution">
    <text evidence="13">The sequence shown here is derived from an EMBL/GenBank/DDBJ whole genome shotgun (WGS) entry which is preliminary data.</text>
</comment>
<keyword evidence="6" id="KW-0809">Transit peptide</keyword>
<dbReference type="NCBIfam" id="TIGR00487">
    <property type="entry name" value="IF-2"/>
    <property type="match status" value="1"/>
</dbReference>
<dbReference type="AlphaFoldDB" id="A0AAV9ISG8"/>
<dbReference type="InterPro" id="IPR009000">
    <property type="entry name" value="Transl_B-barrel_sf"/>
</dbReference>
<dbReference type="FunFam" id="3.40.50.10050:FF:000001">
    <property type="entry name" value="Translation initiation factor IF-2"/>
    <property type="match status" value="1"/>
</dbReference>
<dbReference type="PANTHER" id="PTHR43381">
    <property type="entry name" value="TRANSLATION INITIATION FACTOR IF-2-RELATED"/>
    <property type="match status" value="1"/>
</dbReference>
<accession>A0AAV9ISG8</accession>
<evidence type="ECO:0000256" key="1">
    <source>
        <dbReference type="ARBA" id="ARBA00004173"/>
    </source>
</evidence>
<dbReference type="Gene3D" id="2.40.30.10">
    <property type="entry name" value="Translation factors"/>
    <property type="match status" value="2"/>
</dbReference>
<dbReference type="Pfam" id="PF22042">
    <property type="entry name" value="EF-G_D2"/>
    <property type="match status" value="1"/>
</dbReference>
<evidence type="ECO:0000313" key="13">
    <source>
        <dbReference type="EMBL" id="KAK4535287.1"/>
    </source>
</evidence>
<dbReference type="InterPro" id="IPR000795">
    <property type="entry name" value="T_Tr_GTP-bd_dom"/>
</dbReference>
<dbReference type="SUPFAM" id="SSF52540">
    <property type="entry name" value="P-loop containing nucleoside triphosphate hydrolases"/>
    <property type="match status" value="1"/>
</dbReference>
<evidence type="ECO:0000259" key="12">
    <source>
        <dbReference type="PROSITE" id="PS51722"/>
    </source>
</evidence>
<evidence type="ECO:0000256" key="11">
    <source>
        <dbReference type="ARBA" id="ARBA00044200"/>
    </source>
</evidence>
<evidence type="ECO:0000256" key="8">
    <source>
        <dbReference type="ARBA" id="ARBA00023134"/>
    </source>
</evidence>
<dbReference type="Gene3D" id="3.40.50.300">
    <property type="entry name" value="P-loop containing nucleotide triphosphate hydrolases"/>
    <property type="match status" value="1"/>
</dbReference>
<dbReference type="InterPro" id="IPR044145">
    <property type="entry name" value="IF2_II"/>
</dbReference>
<evidence type="ECO:0000256" key="7">
    <source>
        <dbReference type="ARBA" id="ARBA00023128"/>
    </source>
</evidence>
<keyword evidence="4" id="KW-0547">Nucleotide-binding</keyword>
<dbReference type="CDD" id="cd01887">
    <property type="entry name" value="IF2_eIF5B"/>
    <property type="match status" value="1"/>
</dbReference>
<evidence type="ECO:0000256" key="3">
    <source>
        <dbReference type="ARBA" id="ARBA00022540"/>
    </source>
</evidence>
<evidence type="ECO:0000256" key="2">
    <source>
        <dbReference type="ARBA" id="ARBA00007733"/>
    </source>
</evidence>
<name>A0AAV9ISG8_CYACA</name>
<dbReference type="InterPro" id="IPR053905">
    <property type="entry name" value="EF-G-like_DII"/>
</dbReference>
<evidence type="ECO:0000256" key="9">
    <source>
        <dbReference type="ARBA" id="ARBA00025162"/>
    </source>
</evidence>
<dbReference type="InterPro" id="IPR027417">
    <property type="entry name" value="P-loop_NTPase"/>
</dbReference>
<feature type="domain" description="Tr-type G" evidence="12">
    <location>
        <begin position="140"/>
        <end position="327"/>
    </location>
</feature>
<gene>
    <name evidence="13" type="ORF">CDCA_CDCA04G1312</name>
</gene>
<dbReference type="PANTHER" id="PTHR43381:SF20">
    <property type="entry name" value="TRANSLATION INITIATION FACTOR IF-2, MITOCHONDRIAL"/>
    <property type="match status" value="1"/>
</dbReference>
<dbReference type="PROSITE" id="PS51722">
    <property type="entry name" value="G_TR_2"/>
    <property type="match status" value="1"/>
</dbReference>
<keyword evidence="5" id="KW-0648">Protein biosynthesis</keyword>
<dbReference type="InterPro" id="IPR015760">
    <property type="entry name" value="TIF_IF2"/>
</dbReference>
<dbReference type="GO" id="GO:0003743">
    <property type="term" value="F:translation initiation factor activity"/>
    <property type="evidence" value="ECO:0007669"/>
    <property type="project" value="UniProtKB-KW"/>
</dbReference>
<keyword evidence="8" id="KW-0342">GTP-binding</keyword>
<dbReference type="PRINTS" id="PR00315">
    <property type="entry name" value="ELONGATNFCT"/>
</dbReference>
<dbReference type="EMBL" id="JANCYW010000004">
    <property type="protein sequence ID" value="KAK4535287.1"/>
    <property type="molecule type" value="Genomic_DNA"/>
</dbReference>
<dbReference type="Pfam" id="PF11987">
    <property type="entry name" value="IF-2"/>
    <property type="match status" value="1"/>
</dbReference>
<comment type="subcellular location">
    <subcellularLocation>
        <location evidence="1">Mitochondrion</location>
    </subcellularLocation>
</comment>
<dbReference type="NCBIfam" id="TIGR00231">
    <property type="entry name" value="small_GTP"/>
    <property type="match status" value="1"/>
</dbReference>
<dbReference type="Gene3D" id="3.40.50.10050">
    <property type="entry name" value="Translation initiation factor IF- 2, domain 3"/>
    <property type="match status" value="1"/>
</dbReference>
<organism evidence="13 14">
    <name type="scientific">Cyanidium caldarium</name>
    <name type="common">Red alga</name>
    <dbReference type="NCBI Taxonomy" id="2771"/>
    <lineage>
        <taxon>Eukaryota</taxon>
        <taxon>Rhodophyta</taxon>
        <taxon>Bangiophyceae</taxon>
        <taxon>Cyanidiales</taxon>
        <taxon>Cyanidiaceae</taxon>
        <taxon>Cyanidium</taxon>
    </lineage>
</organism>
<dbReference type="SUPFAM" id="SSF52156">
    <property type="entry name" value="Initiation factor IF2/eIF5b, domain 3"/>
    <property type="match status" value="1"/>
</dbReference>
<dbReference type="CDD" id="cd03702">
    <property type="entry name" value="IF2_mtIF2_II"/>
    <property type="match status" value="1"/>
</dbReference>
<protein>
    <recommendedName>
        <fullName evidence="10">Translation initiation factor IF-2, chloroplastic</fullName>
    </recommendedName>
    <alternativeName>
        <fullName evidence="11">Translation initiation factor IF-2, mitochondrial</fullName>
    </alternativeName>
</protein>
<keyword evidence="14" id="KW-1185">Reference proteome</keyword>
<proteinExistence type="inferred from homology"/>
<evidence type="ECO:0000256" key="10">
    <source>
        <dbReference type="ARBA" id="ARBA00044105"/>
    </source>
</evidence>
<dbReference type="SUPFAM" id="SSF50447">
    <property type="entry name" value="Translation proteins"/>
    <property type="match status" value="1"/>
</dbReference>
<dbReference type="FunFam" id="3.40.50.300:FF:000019">
    <property type="entry name" value="Translation initiation factor IF-2"/>
    <property type="match status" value="1"/>
</dbReference>
<sequence length="687" mass="73665">MDVSGRATAFTAVLAPSRRPADGVALSRGAAGTLLLRSRATPAAPLRELPALGGRRVVERHCAFTPGTAAVRVGRSGGGGRCCRMPLTPSIGLLLRRRRQWPLGARGLCANTPSAEAAPREFEPSDPARVSEEQLRQLPLRAPVVTVMGHVDHGKTTLLDALRDTNVAGREAGGITQTIRAFRVFCKSPQAQSNNNNNNNNSNASASITFLDTPGHQAFSEMRARGATLTDIAVIVVAADDGVMPQTTEAIQHAQAAKVPMIIAVNKIDKPGADPQRVYRELQQEADVLVEAYGGTVQCVEISALQRQNLNQLEEAILLEAEMLDPQRRASVDAPGEAICVEARIDRGQGPVADCIVKWGSLRVGDVVVADTCWGRVRALFDENGKSISAAVPSQPVSVVGLRRSSDPRANIFSPGTYVYAVENDEAAKKIVEFRLQRQRPAEDVITWANVPGAARLMSKTPIADEPAEPLDFIIRGESRGGVEAVAAAVRNLSTEEQPLRILAQGVGPVNTTDISLAATSKKGRARIIVYQGKVPRPIAADAARERIPIKSYSVIYEILDDLQQLLQQATDAAAAEVVPPVAEVARATVMQVFTIGSAARVAGQSRRVGGCRVSEGTLRRHHRVRVLRGDKVVHDGTLVSLKRFQDDADEIKKGQECGLVVDDFELAQGDVLVAYEPAADGNRRAK</sequence>
<dbReference type="InterPro" id="IPR000178">
    <property type="entry name" value="TF_IF2_bacterial-like"/>
</dbReference>
<dbReference type="InterPro" id="IPR036925">
    <property type="entry name" value="TIF_IF2_dom3_sf"/>
</dbReference>
<dbReference type="GO" id="GO:0003924">
    <property type="term" value="F:GTPase activity"/>
    <property type="evidence" value="ECO:0007669"/>
    <property type="project" value="InterPro"/>
</dbReference>
<keyword evidence="3" id="KW-0396">Initiation factor</keyword>
<comment type="function">
    <text evidence="9">One of the essential components for the initiation of protein synthesis. Protects formylmethionyl-tRNA from spontaneous hydrolysis and promotes its binding to the 30S ribosomal subunits. Also involved in the hydrolysis of GTP during the formation of the 70S ribosomal complex.</text>
</comment>
<dbReference type="Proteomes" id="UP001301350">
    <property type="component" value="Unassembled WGS sequence"/>
</dbReference>